<gene>
    <name evidence="1" type="ORF">RD2015_4321</name>
</gene>
<organism evidence="1 2">
    <name type="scientific">Roseateles depolymerans</name>
    <dbReference type="NCBI Taxonomy" id="76731"/>
    <lineage>
        <taxon>Bacteria</taxon>
        <taxon>Pseudomonadati</taxon>
        <taxon>Pseudomonadota</taxon>
        <taxon>Betaproteobacteria</taxon>
        <taxon>Burkholderiales</taxon>
        <taxon>Sphaerotilaceae</taxon>
        <taxon>Roseateles</taxon>
    </lineage>
</organism>
<dbReference type="AlphaFoldDB" id="A0A0U3MMR5"/>
<proteinExistence type="predicted"/>
<dbReference type="STRING" id="76731.RD2015_4321"/>
<keyword evidence="2" id="KW-1185">Reference proteome</keyword>
<dbReference type="RefSeq" id="WP_058936663.1">
    <property type="nucleotide sequence ID" value="NZ_CP013729.1"/>
</dbReference>
<dbReference type="KEGG" id="rdp:RD2015_4321"/>
<evidence type="ECO:0000313" key="1">
    <source>
        <dbReference type="EMBL" id="ALV08764.1"/>
    </source>
</evidence>
<sequence length="167" mass="18214">MNVSDLFKFFGHASVYEPFDDFLLTLGVKKRPKDSDDYPYILKLKDAGVSLGFEDDPADLGIERKSDGTFVFAKVHLDLTKKGGFSGDLPFGVGKARTKSEIVAILGKPLSEGDKPIGDGVGMTYFVDGLVYVFVWADRAATQLEYVSLALPNDADRQHGHAPDSAH</sequence>
<protein>
    <submittedName>
        <fullName evidence="1">Uncharacterized protein</fullName>
    </submittedName>
</protein>
<dbReference type="OrthoDB" id="8823195at2"/>
<dbReference type="Proteomes" id="UP000060699">
    <property type="component" value="Chromosome"/>
</dbReference>
<dbReference type="EMBL" id="CP013729">
    <property type="protein sequence ID" value="ALV08764.1"/>
    <property type="molecule type" value="Genomic_DNA"/>
</dbReference>
<accession>A0A0U3MMR5</accession>
<evidence type="ECO:0000313" key="2">
    <source>
        <dbReference type="Proteomes" id="UP000060699"/>
    </source>
</evidence>
<reference evidence="1 2" key="1">
    <citation type="submission" date="2015-12" db="EMBL/GenBank/DDBJ databases">
        <title>Complete genome of Roseateles depolymerans KCTC 42856.</title>
        <authorList>
            <person name="Kim K.M."/>
        </authorList>
    </citation>
    <scope>NUCLEOTIDE SEQUENCE [LARGE SCALE GENOMIC DNA]</scope>
    <source>
        <strain evidence="1 2">KCTC 42856</strain>
    </source>
</reference>
<name>A0A0U3MMR5_9BURK</name>